<keyword evidence="1" id="KW-0472">Membrane</keyword>
<organism evidence="2">
    <name type="scientific">Edafosvirus sp</name>
    <dbReference type="NCBI Taxonomy" id="2487765"/>
    <lineage>
        <taxon>Viruses</taxon>
        <taxon>Varidnaviria</taxon>
        <taxon>Bamfordvirae</taxon>
        <taxon>Nucleocytoviricota</taxon>
        <taxon>Megaviricetes</taxon>
        <taxon>Imitervirales</taxon>
        <taxon>Mimiviridae</taxon>
        <taxon>Klosneuvirinae</taxon>
    </lineage>
</organism>
<feature type="transmembrane region" description="Helical" evidence="1">
    <location>
        <begin position="158"/>
        <end position="178"/>
    </location>
</feature>
<name>A0A3G4ZZ49_9VIRU</name>
<protein>
    <submittedName>
        <fullName evidence="2">Uncharacterized protein</fullName>
    </submittedName>
</protein>
<reference evidence="2" key="1">
    <citation type="submission" date="2018-10" db="EMBL/GenBank/DDBJ databases">
        <title>Hidden diversity of soil giant viruses.</title>
        <authorList>
            <person name="Schulz F."/>
            <person name="Alteio L."/>
            <person name="Goudeau D."/>
            <person name="Ryan E.M."/>
            <person name="Malmstrom R.R."/>
            <person name="Blanchard J."/>
            <person name="Woyke T."/>
        </authorList>
    </citation>
    <scope>NUCLEOTIDE SEQUENCE</scope>
    <source>
        <strain evidence="2">EDV1</strain>
    </source>
</reference>
<feature type="transmembrane region" description="Helical" evidence="1">
    <location>
        <begin position="20"/>
        <end position="40"/>
    </location>
</feature>
<evidence type="ECO:0000313" key="2">
    <source>
        <dbReference type="EMBL" id="AYV78853.1"/>
    </source>
</evidence>
<evidence type="ECO:0000256" key="1">
    <source>
        <dbReference type="SAM" id="Phobius"/>
    </source>
</evidence>
<sequence length="231" mass="27298">MDHLIDMNMMYLDPSPQHRFFVTMNLLLLITLMIFIRRTFLMSYIKYLKTYINKYSDNIAPDNFINEYSDEILLTPQERIKYKQFGKIPYIKINKFANSIILIYATIYIISNNTNYFSDAYTINLSNLSFVYFSNLFIQSSNILFCSCLILFLCKLTILIFGLANIIYVYMFIYNVIFYPNLIKIEYDNVQIIIEIVVSIIMISLTMYNYSNIKKLNTLDFNAVNYGSVIV</sequence>
<feature type="transmembrane region" description="Helical" evidence="1">
    <location>
        <begin position="130"/>
        <end position="153"/>
    </location>
</feature>
<gene>
    <name evidence="2" type="ORF">Edafosvirus39_6</name>
</gene>
<accession>A0A3G4ZZ49</accession>
<keyword evidence="1" id="KW-1133">Transmembrane helix</keyword>
<feature type="transmembrane region" description="Helical" evidence="1">
    <location>
        <begin position="93"/>
        <end position="110"/>
    </location>
</feature>
<proteinExistence type="predicted"/>
<dbReference type="EMBL" id="MK072104">
    <property type="protein sequence ID" value="AYV78853.1"/>
    <property type="molecule type" value="Genomic_DNA"/>
</dbReference>
<feature type="transmembrane region" description="Helical" evidence="1">
    <location>
        <begin position="190"/>
        <end position="210"/>
    </location>
</feature>
<keyword evidence="1" id="KW-0812">Transmembrane</keyword>